<dbReference type="InterPro" id="IPR036259">
    <property type="entry name" value="MFS_trans_sf"/>
</dbReference>
<dbReference type="PANTHER" id="PTHR23517">
    <property type="entry name" value="RESISTANCE PROTEIN MDTM, PUTATIVE-RELATED-RELATED"/>
    <property type="match status" value="1"/>
</dbReference>
<feature type="transmembrane region" description="Helical" evidence="7">
    <location>
        <begin position="9"/>
        <end position="25"/>
    </location>
</feature>
<evidence type="ECO:0000313" key="10">
    <source>
        <dbReference type="Proteomes" id="UP000001823"/>
    </source>
</evidence>
<feature type="transmembrane region" description="Helical" evidence="7">
    <location>
        <begin position="312"/>
        <end position="335"/>
    </location>
</feature>
<evidence type="ECO:0000256" key="4">
    <source>
        <dbReference type="ARBA" id="ARBA00022692"/>
    </source>
</evidence>
<dbReference type="Gene3D" id="1.20.1250.20">
    <property type="entry name" value="MFS general substrate transporter like domains"/>
    <property type="match status" value="2"/>
</dbReference>
<dbReference type="eggNOG" id="COG2271">
    <property type="taxonomic scope" value="Bacteria"/>
</dbReference>
<keyword evidence="4 7" id="KW-0812">Transmembrane</keyword>
<feature type="transmembrane region" description="Helical" evidence="7">
    <location>
        <begin position="72"/>
        <end position="91"/>
    </location>
</feature>
<dbReference type="KEGG" id="cpf:CPF_0425"/>
<dbReference type="GO" id="GO:0005886">
    <property type="term" value="C:plasma membrane"/>
    <property type="evidence" value="ECO:0007669"/>
    <property type="project" value="UniProtKB-SubCell"/>
</dbReference>
<evidence type="ECO:0000256" key="2">
    <source>
        <dbReference type="ARBA" id="ARBA00022448"/>
    </source>
</evidence>
<reference evidence="9 10" key="1">
    <citation type="journal article" date="2006" name="Genome Res.">
        <title>Skewed genomic variability in strains of the toxigenic bacterial pathogen, Clostridium perfringens.</title>
        <authorList>
            <person name="Myers G.S."/>
            <person name="Rasko D.A."/>
            <person name="Cheung J.K."/>
            <person name="Ravel J."/>
            <person name="Seshadri R."/>
            <person name="Deboy R.T."/>
            <person name="Ren Q."/>
            <person name="Varga J."/>
            <person name="Awad M.M."/>
            <person name="Brinkac L.M."/>
            <person name="Daugherty S.C."/>
            <person name="Haft D.H."/>
            <person name="Dodson R.J."/>
            <person name="Madupu R."/>
            <person name="Nelson W.C."/>
            <person name="Rosovitz M.J."/>
            <person name="Sullivan S.A."/>
            <person name="Khouri H."/>
            <person name="Dimitrov G.I."/>
            <person name="Watkins K.L."/>
            <person name="Mulligan S."/>
            <person name="Benton J."/>
            <person name="Radune D."/>
            <person name="Fisher D.J."/>
            <person name="Atkins H.S."/>
            <person name="Hiscox T."/>
            <person name="Jost B.H."/>
            <person name="Billington S.J."/>
            <person name="Songer J.G."/>
            <person name="McClane B.A."/>
            <person name="Titball R.W."/>
            <person name="Rood J.I."/>
            <person name="Melville S.B."/>
            <person name="Paulsen I.T."/>
        </authorList>
    </citation>
    <scope>NUCLEOTIDE SEQUENCE [LARGE SCALE GENOMIC DNA]</scope>
    <source>
        <strain evidence="10">ATCC 13124 / DSM 756 / JCM 1290 / NCIMB 6125 / NCTC 8237 / S 107 / Type A</strain>
    </source>
</reference>
<dbReference type="PANTHER" id="PTHR23517:SF3">
    <property type="entry name" value="INTEGRAL MEMBRANE TRANSPORT PROTEIN"/>
    <property type="match status" value="1"/>
</dbReference>
<name>A0A0H2YUR7_CLOP1</name>
<keyword evidence="10" id="KW-1185">Reference proteome</keyword>
<accession>A0A0H2YUR7</accession>
<dbReference type="PROSITE" id="PS50850">
    <property type="entry name" value="MFS"/>
    <property type="match status" value="1"/>
</dbReference>
<keyword evidence="5 7" id="KW-1133">Transmembrane helix</keyword>
<dbReference type="Pfam" id="PF07690">
    <property type="entry name" value="MFS_1"/>
    <property type="match status" value="1"/>
</dbReference>
<evidence type="ECO:0000256" key="5">
    <source>
        <dbReference type="ARBA" id="ARBA00022989"/>
    </source>
</evidence>
<dbReference type="InterPro" id="IPR050171">
    <property type="entry name" value="MFS_Transporters"/>
</dbReference>
<feature type="transmembrane region" description="Helical" evidence="7">
    <location>
        <begin position="347"/>
        <end position="370"/>
    </location>
</feature>
<evidence type="ECO:0000256" key="7">
    <source>
        <dbReference type="SAM" id="Phobius"/>
    </source>
</evidence>
<protein>
    <submittedName>
        <fullName evidence="9">Major facilitator family protein</fullName>
    </submittedName>
</protein>
<feature type="domain" description="Major facilitator superfamily (MFS) profile" evidence="8">
    <location>
        <begin position="1"/>
        <end position="409"/>
    </location>
</feature>
<dbReference type="SUPFAM" id="SSF103473">
    <property type="entry name" value="MFS general substrate transporter"/>
    <property type="match status" value="1"/>
</dbReference>
<evidence type="ECO:0000256" key="3">
    <source>
        <dbReference type="ARBA" id="ARBA00022475"/>
    </source>
</evidence>
<feature type="transmembrane region" description="Helical" evidence="7">
    <location>
        <begin position="248"/>
        <end position="267"/>
    </location>
</feature>
<feature type="transmembrane region" description="Helical" evidence="7">
    <location>
        <begin position="172"/>
        <end position="191"/>
    </location>
</feature>
<dbReference type="CDD" id="cd06174">
    <property type="entry name" value="MFS"/>
    <property type="match status" value="1"/>
</dbReference>
<dbReference type="Proteomes" id="UP000001823">
    <property type="component" value="Chromosome"/>
</dbReference>
<feature type="transmembrane region" description="Helical" evidence="7">
    <location>
        <begin position="288"/>
        <end position="306"/>
    </location>
</feature>
<evidence type="ECO:0000256" key="6">
    <source>
        <dbReference type="ARBA" id="ARBA00023136"/>
    </source>
</evidence>
<feature type="transmembrane region" description="Helical" evidence="7">
    <location>
        <begin position="97"/>
        <end position="117"/>
    </location>
</feature>
<dbReference type="GO" id="GO:0022857">
    <property type="term" value="F:transmembrane transporter activity"/>
    <property type="evidence" value="ECO:0007669"/>
    <property type="project" value="InterPro"/>
</dbReference>
<keyword evidence="3" id="KW-1003">Cell membrane</keyword>
<comment type="subcellular location">
    <subcellularLocation>
        <location evidence="1">Cell membrane</location>
        <topology evidence="1">Multi-pass membrane protein</topology>
    </subcellularLocation>
</comment>
<proteinExistence type="predicted"/>
<evidence type="ECO:0000256" key="1">
    <source>
        <dbReference type="ARBA" id="ARBA00004651"/>
    </source>
</evidence>
<keyword evidence="2" id="KW-0813">Transport</keyword>
<feature type="transmembrane region" description="Helical" evidence="7">
    <location>
        <begin position="45"/>
        <end position="65"/>
    </location>
</feature>
<dbReference type="InterPro" id="IPR011701">
    <property type="entry name" value="MFS"/>
</dbReference>
<feature type="transmembrane region" description="Helical" evidence="7">
    <location>
        <begin position="382"/>
        <end position="405"/>
    </location>
</feature>
<organism evidence="9 10">
    <name type="scientific">Clostridium perfringens (strain ATCC 13124 / DSM 756 / JCM 1290 / NCIMB 6125 / NCTC 8237 / Type A)</name>
    <dbReference type="NCBI Taxonomy" id="195103"/>
    <lineage>
        <taxon>Bacteria</taxon>
        <taxon>Bacillati</taxon>
        <taxon>Bacillota</taxon>
        <taxon>Clostridia</taxon>
        <taxon>Eubacteriales</taxon>
        <taxon>Clostridiaceae</taxon>
        <taxon>Clostridium</taxon>
    </lineage>
</organism>
<feature type="transmembrane region" description="Helical" evidence="7">
    <location>
        <begin position="138"/>
        <end position="160"/>
    </location>
</feature>
<evidence type="ECO:0000313" key="9">
    <source>
        <dbReference type="EMBL" id="ABG84815.1"/>
    </source>
</evidence>
<dbReference type="AlphaFoldDB" id="A0A0H2YUR7"/>
<sequence length="428" mass="47004">MKNNNAKKWITLLVLCAGGGIIYRLPYLREVFYIPMQQAFHLTNFQMGFLTSMYGIVNFLLYIPGGVIADKFSYKILVPFSLIATGLLGFWYATIPSYTVCLIINGAWAITTVFTFWPTMVKAVRMLGDSSEQGKLFGILEGGRGAASTVVSFIALGMLAKLGEGLLGIRSIIIFYSVALIVIGIIAYFLLDDSKEEKEINKQTRGDIVHGIKKVVKMPEVWLVAALVFTTYAAFSGLAFLTPYVTEIFGMSVALGAFIGIIRSYVIMMLAPPISGVIADKMHSTIKFMIIGLTLSIIFTLVYVFMPGKSAFIIPVLINMLILSIILLGMKGVFFAPLDEVRVPREYTGIAAGIVSFIGYVPDMFINSYYGGLLDSHPGIKGYNLIFLSMIALCVIGLICGIVLYKLVYSKKKESVGEKELEVAKLNS</sequence>
<dbReference type="HOGENOM" id="CLU_043790_0_0_9"/>
<dbReference type="STRING" id="195103.CPF_0425"/>
<keyword evidence="6 7" id="KW-0472">Membrane</keyword>
<dbReference type="InterPro" id="IPR020846">
    <property type="entry name" value="MFS_dom"/>
</dbReference>
<evidence type="ECO:0000259" key="8">
    <source>
        <dbReference type="PROSITE" id="PS50850"/>
    </source>
</evidence>
<feature type="transmembrane region" description="Helical" evidence="7">
    <location>
        <begin position="221"/>
        <end position="242"/>
    </location>
</feature>
<gene>
    <name evidence="9" type="ordered locus">CPF_0425</name>
</gene>
<dbReference type="RefSeq" id="WP_011009800.1">
    <property type="nucleotide sequence ID" value="NC_008261.1"/>
</dbReference>
<dbReference type="PaxDb" id="195103-CPF_0425"/>
<dbReference type="EMBL" id="CP000246">
    <property type="protein sequence ID" value="ABG84815.1"/>
    <property type="molecule type" value="Genomic_DNA"/>
</dbReference>